<dbReference type="InterPro" id="IPR025756">
    <property type="entry name" value="Myb_CC_LHEQLE"/>
</dbReference>
<evidence type="ECO:0000259" key="6">
    <source>
        <dbReference type="PROSITE" id="PS51294"/>
    </source>
</evidence>
<feature type="region of interest" description="Disordered" evidence="5">
    <location>
        <begin position="97"/>
        <end position="133"/>
    </location>
</feature>
<dbReference type="InterPro" id="IPR009057">
    <property type="entry name" value="Homeodomain-like_sf"/>
</dbReference>
<dbReference type="InterPro" id="IPR006447">
    <property type="entry name" value="Myb_dom_plants"/>
</dbReference>
<feature type="domain" description="HTH myb-type" evidence="6">
    <location>
        <begin position="40"/>
        <end position="100"/>
    </location>
</feature>
<dbReference type="PROSITE" id="PS51257">
    <property type="entry name" value="PROKAR_LIPOPROTEIN"/>
    <property type="match status" value="1"/>
</dbReference>
<dbReference type="PANTHER" id="PTHR31499:SF23">
    <property type="entry name" value="MYB FAMILY TRANSCRIPTION FACTOR PHL11"/>
    <property type="match status" value="1"/>
</dbReference>
<keyword evidence="3" id="KW-0804">Transcription</keyword>
<dbReference type="Gene3D" id="1.10.10.60">
    <property type="entry name" value="Homeodomain-like"/>
    <property type="match status" value="1"/>
</dbReference>
<dbReference type="Proteomes" id="UP000652761">
    <property type="component" value="Unassembled WGS sequence"/>
</dbReference>
<dbReference type="InterPro" id="IPR046955">
    <property type="entry name" value="PHR1-like"/>
</dbReference>
<dbReference type="PANTHER" id="PTHR31499">
    <property type="entry name" value="MYB FAMILY TRANSCRIPTION FACTOR PHL11"/>
    <property type="match status" value="1"/>
</dbReference>
<proteinExistence type="predicted"/>
<dbReference type="InterPro" id="IPR017930">
    <property type="entry name" value="Myb_dom"/>
</dbReference>
<keyword evidence="1" id="KW-0805">Transcription regulation</keyword>
<evidence type="ECO:0000313" key="7">
    <source>
        <dbReference type="EMBL" id="MQL91995.1"/>
    </source>
</evidence>
<name>A0A843V7Z0_COLES</name>
<feature type="compositionally biased region" description="Basic and acidic residues" evidence="5">
    <location>
        <begin position="101"/>
        <end position="114"/>
    </location>
</feature>
<dbReference type="GO" id="GO:0003677">
    <property type="term" value="F:DNA binding"/>
    <property type="evidence" value="ECO:0007669"/>
    <property type="project" value="UniProtKB-KW"/>
</dbReference>
<gene>
    <name evidence="7" type="ORF">Taro_024612</name>
</gene>
<evidence type="ECO:0000256" key="2">
    <source>
        <dbReference type="ARBA" id="ARBA00023125"/>
    </source>
</evidence>
<dbReference type="AlphaFoldDB" id="A0A843V7Z0"/>
<reference evidence="7" key="1">
    <citation type="submission" date="2017-07" db="EMBL/GenBank/DDBJ databases">
        <title>Taro Niue Genome Assembly and Annotation.</title>
        <authorList>
            <person name="Atibalentja N."/>
            <person name="Keating K."/>
            <person name="Fields C.J."/>
        </authorList>
    </citation>
    <scope>NUCLEOTIDE SEQUENCE</scope>
    <source>
        <strain evidence="7">Niue_2</strain>
        <tissue evidence="7">Leaf</tissue>
    </source>
</reference>
<dbReference type="PROSITE" id="PS51294">
    <property type="entry name" value="HTH_MYB"/>
    <property type="match status" value="1"/>
</dbReference>
<dbReference type="EMBL" id="NMUH01001398">
    <property type="protein sequence ID" value="MQL91995.1"/>
    <property type="molecule type" value="Genomic_DNA"/>
</dbReference>
<feature type="compositionally biased region" description="Low complexity" evidence="5">
    <location>
        <begin position="115"/>
        <end position="129"/>
    </location>
</feature>
<dbReference type="GO" id="GO:0003700">
    <property type="term" value="F:DNA-binding transcription factor activity"/>
    <property type="evidence" value="ECO:0007669"/>
    <property type="project" value="InterPro"/>
</dbReference>
<sequence length="323" mass="34718">MYEAMERACGGGLGMGGSCFPYETAPPPVTGGGGVVALSREPKPRLRWTPDLHDRFVDAVNKLGGPEKATPKSVLRMMGMKGLTLYHLKSHLQKYRLGKQAKKETGPGEAKDGKSPGPSSYASSPAGSSVPKGGNQGLSSAYYPCLATLRILELTNSSIALYRELPIAEALRYQIEVQRKLHEQLEVQKKLQMRIEAQGKYLQAILEKAQKSLSFGASNAGNLEEAKAQLADFSLTLSGLVENATQGCEEKSEGIGQGISLDSIKMSQGSAFQLYKNEGERGEMTVGTNGDSLLLDLNLKGSYELLGGIRGGEMDLRVHPQRG</sequence>
<evidence type="ECO:0000256" key="3">
    <source>
        <dbReference type="ARBA" id="ARBA00023163"/>
    </source>
</evidence>
<accession>A0A843V7Z0</accession>
<dbReference type="FunFam" id="1.10.10.60:FF:000002">
    <property type="entry name" value="Myb family transcription factor"/>
    <property type="match status" value="1"/>
</dbReference>
<dbReference type="Pfam" id="PF00249">
    <property type="entry name" value="Myb_DNA-binding"/>
    <property type="match status" value="1"/>
</dbReference>
<dbReference type="OrthoDB" id="551907at2759"/>
<evidence type="ECO:0000313" key="8">
    <source>
        <dbReference type="Proteomes" id="UP000652761"/>
    </source>
</evidence>
<evidence type="ECO:0000256" key="5">
    <source>
        <dbReference type="SAM" id="MobiDB-lite"/>
    </source>
</evidence>
<evidence type="ECO:0000256" key="4">
    <source>
        <dbReference type="ARBA" id="ARBA00023242"/>
    </source>
</evidence>
<comment type="caution">
    <text evidence="7">The sequence shown here is derived from an EMBL/GenBank/DDBJ whole genome shotgun (WGS) entry which is preliminary data.</text>
</comment>
<dbReference type="NCBIfam" id="TIGR01557">
    <property type="entry name" value="myb_SHAQKYF"/>
    <property type="match status" value="1"/>
</dbReference>
<keyword evidence="4" id="KW-0539">Nucleus</keyword>
<organism evidence="7 8">
    <name type="scientific">Colocasia esculenta</name>
    <name type="common">Wild taro</name>
    <name type="synonym">Arum esculentum</name>
    <dbReference type="NCBI Taxonomy" id="4460"/>
    <lineage>
        <taxon>Eukaryota</taxon>
        <taxon>Viridiplantae</taxon>
        <taxon>Streptophyta</taxon>
        <taxon>Embryophyta</taxon>
        <taxon>Tracheophyta</taxon>
        <taxon>Spermatophyta</taxon>
        <taxon>Magnoliopsida</taxon>
        <taxon>Liliopsida</taxon>
        <taxon>Araceae</taxon>
        <taxon>Aroideae</taxon>
        <taxon>Colocasieae</taxon>
        <taxon>Colocasia</taxon>
    </lineage>
</organism>
<keyword evidence="2" id="KW-0238">DNA-binding</keyword>
<dbReference type="SUPFAM" id="SSF46689">
    <property type="entry name" value="Homeodomain-like"/>
    <property type="match status" value="1"/>
</dbReference>
<keyword evidence="8" id="KW-1185">Reference proteome</keyword>
<evidence type="ECO:0000256" key="1">
    <source>
        <dbReference type="ARBA" id="ARBA00023015"/>
    </source>
</evidence>
<dbReference type="InterPro" id="IPR001005">
    <property type="entry name" value="SANT/Myb"/>
</dbReference>
<dbReference type="Pfam" id="PF14379">
    <property type="entry name" value="Myb_CC_LHEQLE"/>
    <property type="match status" value="1"/>
</dbReference>
<protein>
    <recommendedName>
        <fullName evidence="6">HTH myb-type domain-containing protein</fullName>
    </recommendedName>
</protein>